<dbReference type="AlphaFoldDB" id="A0A9E7FVH8"/>
<reference evidence="1" key="1">
    <citation type="submission" date="2022-05" db="EMBL/GenBank/DDBJ databases">
        <title>The Musa troglodytarum L. genome provides insights into the mechanism of non-climacteric behaviour and enrichment of carotenoids.</title>
        <authorList>
            <person name="Wang J."/>
        </authorList>
    </citation>
    <scope>NUCLEOTIDE SEQUENCE</scope>
    <source>
        <tissue evidence="1">Leaf</tissue>
    </source>
</reference>
<organism evidence="1 2">
    <name type="scientific">Musa troglodytarum</name>
    <name type="common">fe'i banana</name>
    <dbReference type="NCBI Taxonomy" id="320322"/>
    <lineage>
        <taxon>Eukaryota</taxon>
        <taxon>Viridiplantae</taxon>
        <taxon>Streptophyta</taxon>
        <taxon>Embryophyta</taxon>
        <taxon>Tracheophyta</taxon>
        <taxon>Spermatophyta</taxon>
        <taxon>Magnoliopsida</taxon>
        <taxon>Liliopsida</taxon>
        <taxon>Zingiberales</taxon>
        <taxon>Musaceae</taxon>
        <taxon>Musa</taxon>
    </lineage>
</organism>
<accession>A0A9E7FVH8</accession>
<gene>
    <name evidence="1" type="ORF">MUK42_18916</name>
</gene>
<evidence type="ECO:0000313" key="2">
    <source>
        <dbReference type="Proteomes" id="UP001055439"/>
    </source>
</evidence>
<sequence length="118" mass="13352">MREFIQSYILKKSVGIVYPLFAADGVVVGVQNISANPQVRCGPVFFWPGMLNYQRSLASDLPNKVSIAVHHQIFILTRLNHLSIFQDLKKTTKPATPTMDFSLKRDFQTKMGDMLIIP</sequence>
<keyword evidence="2" id="KW-1185">Reference proteome</keyword>
<protein>
    <submittedName>
        <fullName evidence="1">Uncharacterized protein</fullName>
    </submittedName>
</protein>
<dbReference type="Proteomes" id="UP001055439">
    <property type="component" value="Chromosome 5"/>
</dbReference>
<evidence type="ECO:0000313" key="1">
    <source>
        <dbReference type="EMBL" id="URE02730.1"/>
    </source>
</evidence>
<proteinExistence type="predicted"/>
<dbReference type="EMBL" id="CP097507">
    <property type="protein sequence ID" value="URE02730.1"/>
    <property type="molecule type" value="Genomic_DNA"/>
</dbReference>
<name>A0A9E7FVH8_9LILI</name>